<feature type="transmembrane region" description="Helical" evidence="1">
    <location>
        <begin position="134"/>
        <end position="160"/>
    </location>
</feature>
<protein>
    <submittedName>
        <fullName evidence="3">DedA family protein</fullName>
    </submittedName>
</protein>
<accession>A0A437R4D2</accession>
<dbReference type="Proteomes" id="UP000283077">
    <property type="component" value="Unassembled WGS sequence"/>
</dbReference>
<gene>
    <name evidence="3" type="ORF">EOE67_00105</name>
</gene>
<dbReference type="Pfam" id="PF09335">
    <property type="entry name" value="VTT_dom"/>
    <property type="match status" value="1"/>
</dbReference>
<keyword evidence="1" id="KW-0472">Membrane</keyword>
<feature type="transmembrane region" description="Helical" evidence="1">
    <location>
        <begin position="57"/>
        <end position="80"/>
    </location>
</feature>
<dbReference type="InterPro" id="IPR051311">
    <property type="entry name" value="DedA_domain"/>
</dbReference>
<dbReference type="PANTHER" id="PTHR42709:SF11">
    <property type="entry name" value="DEDA FAMILY PROTEIN"/>
    <property type="match status" value="1"/>
</dbReference>
<name>A0A437R4D2_9GAMM</name>
<sequence>MKIFQWMYDKALTWAKHRHAERYLAGLSFTESVIFPIPPDVMLAPMALAHPEKAWRYATLTTVASVLGGMFGYLLGWWLYDPVVLPFIQYMGYQETFALVERWFIEYGVWVVFVAGFSPIPYKLFTVGAGLMHMAFLPFVIASLIGRASRFFLVAGLMYWGGAKMQQKLRDIVDWLGWGTVALGGVLYYVYG</sequence>
<feature type="transmembrane region" description="Helical" evidence="1">
    <location>
        <begin position="100"/>
        <end position="122"/>
    </location>
</feature>
<reference evidence="3 4" key="1">
    <citation type="submission" date="2019-01" db="EMBL/GenBank/DDBJ databases">
        <authorList>
            <person name="Chen W.-M."/>
        </authorList>
    </citation>
    <scope>NUCLEOTIDE SEQUENCE [LARGE SCALE GENOMIC DNA]</scope>
    <source>
        <strain evidence="3 4">KYPC3</strain>
    </source>
</reference>
<dbReference type="OrthoDB" id="9810270at2"/>
<evidence type="ECO:0000313" key="4">
    <source>
        <dbReference type="Proteomes" id="UP000283077"/>
    </source>
</evidence>
<dbReference type="EMBL" id="SACS01000001">
    <property type="protein sequence ID" value="RVU41640.1"/>
    <property type="molecule type" value="Genomic_DNA"/>
</dbReference>
<dbReference type="RefSeq" id="WP_127697039.1">
    <property type="nucleotide sequence ID" value="NZ_SACS01000001.1"/>
</dbReference>
<evidence type="ECO:0000259" key="2">
    <source>
        <dbReference type="Pfam" id="PF09335"/>
    </source>
</evidence>
<keyword evidence="4" id="KW-1185">Reference proteome</keyword>
<evidence type="ECO:0000313" key="3">
    <source>
        <dbReference type="EMBL" id="RVU41640.1"/>
    </source>
</evidence>
<keyword evidence="1" id="KW-0812">Transmembrane</keyword>
<feature type="domain" description="VTT" evidence="2">
    <location>
        <begin position="39"/>
        <end position="159"/>
    </location>
</feature>
<dbReference type="InterPro" id="IPR032816">
    <property type="entry name" value="VTT_dom"/>
</dbReference>
<dbReference type="PANTHER" id="PTHR42709">
    <property type="entry name" value="ALKALINE PHOSPHATASE LIKE PROTEIN"/>
    <property type="match status" value="1"/>
</dbReference>
<feature type="transmembrane region" description="Helical" evidence="1">
    <location>
        <begin position="172"/>
        <end position="191"/>
    </location>
</feature>
<evidence type="ECO:0000256" key="1">
    <source>
        <dbReference type="SAM" id="Phobius"/>
    </source>
</evidence>
<proteinExistence type="predicted"/>
<organism evidence="3 4">
    <name type="scientific">Rheinheimera riviphila</name>
    <dbReference type="NCBI Taxonomy" id="1834037"/>
    <lineage>
        <taxon>Bacteria</taxon>
        <taxon>Pseudomonadati</taxon>
        <taxon>Pseudomonadota</taxon>
        <taxon>Gammaproteobacteria</taxon>
        <taxon>Chromatiales</taxon>
        <taxon>Chromatiaceae</taxon>
        <taxon>Rheinheimera</taxon>
    </lineage>
</organism>
<dbReference type="AlphaFoldDB" id="A0A437R4D2"/>
<dbReference type="GO" id="GO:0005886">
    <property type="term" value="C:plasma membrane"/>
    <property type="evidence" value="ECO:0007669"/>
    <property type="project" value="TreeGrafter"/>
</dbReference>
<comment type="caution">
    <text evidence="3">The sequence shown here is derived from an EMBL/GenBank/DDBJ whole genome shotgun (WGS) entry which is preliminary data.</text>
</comment>
<keyword evidence="1" id="KW-1133">Transmembrane helix</keyword>